<accession>A0A8S1D1G0</accession>
<dbReference type="Pfam" id="PF00644">
    <property type="entry name" value="PARP"/>
    <property type="match status" value="3"/>
</dbReference>
<comment type="caution">
    <text evidence="3">The sequence shown here is derived from an EMBL/GenBank/DDBJ whole genome shotgun (WGS) entry which is preliminary data.</text>
</comment>
<evidence type="ECO:0000256" key="1">
    <source>
        <dbReference type="RuleBase" id="RU362114"/>
    </source>
</evidence>
<dbReference type="Proteomes" id="UP000494165">
    <property type="component" value="Unassembled WGS sequence"/>
</dbReference>
<keyword evidence="4" id="KW-1185">Reference proteome</keyword>
<protein>
    <recommendedName>
        <fullName evidence="1">Poly [ADP-ribose] polymerase</fullName>
        <shortName evidence="1">PARP</shortName>
        <ecNumber evidence="1">2.4.2.-</ecNumber>
    </recommendedName>
</protein>
<dbReference type="AlphaFoldDB" id="A0A8S1D1G0"/>
<dbReference type="GO" id="GO:0005634">
    <property type="term" value="C:nucleus"/>
    <property type="evidence" value="ECO:0007669"/>
    <property type="project" value="TreeGrafter"/>
</dbReference>
<dbReference type="EC" id="2.4.2.-" evidence="1"/>
<dbReference type="Gene3D" id="3.90.228.10">
    <property type="match status" value="3"/>
</dbReference>
<dbReference type="PANTHER" id="PTHR45740:SF2">
    <property type="entry name" value="POLY [ADP-RIBOSE] POLYMERASE"/>
    <property type="match status" value="1"/>
</dbReference>
<evidence type="ECO:0000313" key="4">
    <source>
        <dbReference type="Proteomes" id="UP000494165"/>
    </source>
</evidence>
<dbReference type="PANTHER" id="PTHR45740">
    <property type="entry name" value="POLY [ADP-RIBOSE] POLYMERASE"/>
    <property type="match status" value="1"/>
</dbReference>
<dbReference type="EMBL" id="CADEPI010000142">
    <property type="protein sequence ID" value="CAB3377260.1"/>
    <property type="molecule type" value="Genomic_DNA"/>
</dbReference>
<dbReference type="OrthoDB" id="6366153at2759"/>
<sequence>MSAYVYSTKLLVVCPKRSESSENLDPLTQKDPLIKQRRKAIMAGLYTLHPSHPDAIYVSQQILETTQTQTNKKHIDIISVRSIDNPTLRYRYECKKMAIQQMVGPSREMLLCHGSPFCYDIANEGFNIAYSSPGCLFGRGIYLTPHFSKANYYAFGTHRGCYSHSNKACLSCVRTALFCHCILGHELHPVEPTFCDTKPDSGYNSIVADPYNNPSIQRFLQDPVYCILNADQVLPFIIVEYRIRSFYSMIPHPIPSRHFETKRPHFSFSLGNKLRADHNNLIEYVLIEMATSKILEKLDSSNLLYERIAQQMKNTIMMHDNLIPLRDYLIEQMFKINNDDLKNRFEVKKDEIVRDYQDCAVWPEIFHGSPYCYEIIQKGFNIDTIDTRSINTFGRGIYMAPHSSKANQYAFGKNQGCPMHEDIACKICTRKMLVSYCIMGRQFQPNAPTETIPAGCHSVVADPVKNQNIGQYLKYPEYCILHGDQILPYVLIEYRILDHDDFLRRPMRKTKIWKNSSTKSFLTTSRPWTGQKSTNKISSAVCSTPSSSCERLSNMATLETLDSSNAVYKRIVQRMRETIKDHANDIPLSDYQIVKIQKISNSAANNRRFEAKRTEIERAYSGSQVWETFHGSPQCDKIVAEGFDVRCSKPSSMFGRGIYVAPHSSKANQYAFGKNKGCPTHNNTACTICVRKMLVSYCIMGRQFHPNAPTKDIPSGYNSVVADPDTNPQIRQHLKFPEYCILRGEQVLPYVLIEYRILTHNRLPRPRIVLMGERREQGAADAAQIAERFLLLALPAAFLLRRLLE</sequence>
<feature type="domain" description="PARP catalytic" evidence="2">
    <location>
        <begin position="544"/>
        <end position="764"/>
    </location>
</feature>
<keyword evidence="1" id="KW-0328">Glycosyltransferase</keyword>
<dbReference type="InterPro" id="IPR012317">
    <property type="entry name" value="Poly(ADP-ribose)pol_cat_dom"/>
</dbReference>
<evidence type="ECO:0000259" key="2">
    <source>
        <dbReference type="PROSITE" id="PS51059"/>
    </source>
</evidence>
<organism evidence="3 4">
    <name type="scientific">Cloeon dipterum</name>
    <dbReference type="NCBI Taxonomy" id="197152"/>
    <lineage>
        <taxon>Eukaryota</taxon>
        <taxon>Metazoa</taxon>
        <taxon>Ecdysozoa</taxon>
        <taxon>Arthropoda</taxon>
        <taxon>Hexapoda</taxon>
        <taxon>Insecta</taxon>
        <taxon>Pterygota</taxon>
        <taxon>Palaeoptera</taxon>
        <taxon>Ephemeroptera</taxon>
        <taxon>Pisciforma</taxon>
        <taxon>Baetidae</taxon>
        <taxon>Cloeon</taxon>
    </lineage>
</organism>
<name>A0A8S1D1G0_9INSE</name>
<gene>
    <name evidence="3" type="ORF">CLODIP_2_CD07140</name>
</gene>
<dbReference type="GO" id="GO:0003950">
    <property type="term" value="F:NAD+ poly-ADP-ribosyltransferase activity"/>
    <property type="evidence" value="ECO:0007669"/>
    <property type="project" value="UniProtKB-UniRule"/>
</dbReference>
<dbReference type="InterPro" id="IPR051712">
    <property type="entry name" value="ARTD-AVP"/>
</dbReference>
<reference evidence="3 4" key="1">
    <citation type="submission" date="2020-04" db="EMBL/GenBank/DDBJ databases">
        <authorList>
            <person name="Alioto T."/>
            <person name="Alioto T."/>
            <person name="Gomez Garrido J."/>
        </authorList>
    </citation>
    <scope>NUCLEOTIDE SEQUENCE [LARGE SCALE GENOMIC DNA]</scope>
</reference>
<dbReference type="PROSITE" id="PS51059">
    <property type="entry name" value="PARP_CATALYTIC"/>
    <property type="match status" value="2"/>
</dbReference>
<keyword evidence="1" id="KW-0808">Transferase</keyword>
<dbReference type="SUPFAM" id="SSF56399">
    <property type="entry name" value="ADP-ribosylation"/>
    <property type="match status" value="3"/>
</dbReference>
<proteinExistence type="predicted"/>
<evidence type="ECO:0000313" key="3">
    <source>
        <dbReference type="EMBL" id="CAB3377260.1"/>
    </source>
</evidence>
<keyword evidence="1" id="KW-0520">NAD</keyword>
<feature type="domain" description="PARP catalytic" evidence="2">
    <location>
        <begin position="31"/>
        <end position="250"/>
    </location>
</feature>
<dbReference type="GO" id="GO:1990404">
    <property type="term" value="F:NAD+-protein mono-ADP-ribosyltransferase activity"/>
    <property type="evidence" value="ECO:0007669"/>
    <property type="project" value="TreeGrafter"/>
</dbReference>